<keyword evidence="3" id="KW-1185">Reference proteome</keyword>
<sequence length="248" mass="27275">MYHCDAPVGDGPYTIVTGADTAPGTPERPGAGANQEPAQPVTWRSRGGSRRSGALKTPMSMEDRRGGKEEEEDEVVEEPCLSWKTEEDKEVAAEERSTEAAPGGRAKDSATLLEKLGTTRLLGGACGKEQDKATNAPGVATLLLKRGWSLRRTPPAPLSGLRSRPRLHLSLGAALDVFSSVLIRRTPESRILVKTCTFIAMEWFPFQVGVSKRMFLLKRGLSELRVTVDVRSFDFNVNYICFDQRKRK</sequence>
<dbReference type="AlphaFoldDB" id="A0AAV7P4M4"/>
<proteinExistence type="predicted"/>
<reference evidence="2" key="1">
    <citation type="journal article" date="2022" name="bioRxiv">
        <title>Sequencing and chromosome-scale assembly of the giantPleurodeles waltlgenome.</title>
        <authorList>
            <person name="Brown T."/>
            <person name="Elewa A."/>
            <person name="Iarovenko S."/>
            <person name="Subramanian E."/>
            <person name="Araus A.J."/>
            <person name="Petzold A."/>
            <person name="Susuki M."/>
            <person name="Suzuki K.-i.T."/>
            <person name="Hayashi T."/>
            <person name="Toyoda A."/>
            <person name="Oliveira C."/>
            <person name="Osipova E."/>
            <person name="Leigh N.D."/>
            <person name="Simon A."/>
            <person name="Yun M.H."/>
        </authorList>
    </citation>
    <scope>NUCLEOTIDE SEQUENCE</scope>
    <source>
        <strain evidence="2">20211129_DDA</strain>
        <tissue evidence="2">Liver</tissue>
    </source>
</reference>
<dbReference type="Proteomes" id="UP001066276">
    <property type="component" value="Chromosome 8"/>
</dbReference>
<gene>
    <name evidence="2" type="ORF">NDU88_008285</name>
</gene>
<evidence type="ECO:0000313" key="3">
    <source>
        <dbReference type="Proteomes" id="UP001066276"/>
    </source>
</evidence>
<feature type="compositionally biased region" description="Basic and acidic residues" evidence="1">
    <location>
        <begin position="84"/>
        <end position="98"/>
    </location>
</feature>
<evidence type="ECO:0000313" key="2">
    <source>
        <dbReference type="EMBL" id="KAJ1120110.1"/>
    </source>
</evidence>
<dbReference type="EMBL" id="JANPWB010000012">
    <property type="protein sequence ID" value="KAJ1120110.1"/>
    <property type="molecule type" value="Genomic_DNA"/>
</dbReference>
<organism evidence="2 3">
    <name type="scientific">Pleurodeles waltl</name>
    <name type="common">Iberian ribbed newt</name>
    <dbReference type="NCBI Taxonomy" id="8319"/>
    <lineage>
        <taxon>Eukaryota</taxon>
        <taxon>Metazoa</taxon>
        <taxon>Chordata</taxon>
        <taxon>Craniata</taxon>
        <taxon>Vertebrata</taxon>
        <taxon>Euteleostomi</taxon>
        <taxon>Amphibia</taxon>
        <taxon>Batrachia</taxon>
        <taxon>Caudata</taxon>
        <taxon>Salamandroidea</taxon>
        <taxon>Salamandridae</taxon>
        <taxon>Pleurodelinae</taxon>
        <taxon>Pleurodeles</taxon>
    </lineage>
</organism>
<comment type="caution">
    <text evidence="2">The sequence shown here is derived from an EMBL/GenBank/DDBJ whole genome shotgun (WGS) entry which is preliminary data.</text>
</comment>
<evidence type="ECO:0000256" key="1">
    <source>
        <dbReference type="SAM" id="MobiDB-lite"/>
    </source>
</evidence>
<feature type="region of interest" description="Disordered" evidence="1">
    <location>
        <begin position="1"/>
        <end position="106"/>
    </location>
</feature>
<protein>
    <submittedName>
        <fullName evidence="2">Uncharacterized protein</fullName>
    </submittedName>
</protein>
<accession>A0AAV7P4M4</accession>
<name>A0AAV7P4M4_PLEWA</name>